<reference evidence="12 13" key="1">
    <citation type="submission" date="2024-02" db="EMBL/GenBank/DDBJ databases">
        <title>Chromosome-scale genome assembly of the rough periwinkle Littorina saxatilis.</title>
        <authorList>
            <person name="De Jode A."/>
            <person name="Faria R."/>
            <person name="Formenti G."/>
            <person name="Sims Y."/>
            <person name="Smith T.P."/>
            <person name="Tracey A."/>
            <person name="Wood J.M.D."/>
            <person name="Zagrodzka Z.B."/>
            <person name="Johannesson K."/>
            <person name="Butlin R.K."/>
            <person name="Leder E.H."/>
        </authorList>
    </citation>
    <scope>NUCLEOTIDE SEQUENCE [LARGE SCALE GENOMIC DNA]</scope>
    <source>
        <strain evidence="12">Snail1</strain>
        <tissue evidence="12">Muscle</tissue>
    </source>
</reference>
<organism evidence="12 13">
    <name type="scientific">Littorina saxatilis</name>
    <dbReference type="NCBI Taxonomy" id="31220"/>
    <lineage>
        <taxon>Eukaryota</taxon>
        <taxon>Metazoa</taxon>
        <taxon>Spiralia</taxon>
        <taxon>Lophotrochozoa</taxon>
        <taxon>Mollusca</taxon>
        <taxon>Gastropoda</taxon>
        <taxon>Caenogastropoda</taxon>
        <taxon>Littorinimorpha</taxon>
        <taxon>Littorinoidea</taxon>
        <taxon>Littorinidae</taxon>
        <taxon>Littorina</taxon>
    </lineage>
</organism>
<dbReference type="InterPro" id="IPR036189">
    <property type="entry name" value="DCP2_BoxA_sf"/>
</dbReference>
<dbReference type="PROSITE" id="PS51462">
    <property type="entry name" value="NUDIX"/>
    <property type="match status" value="1"/>
</dbReference>
<evidence type="ECO:0000256" key="7">
    <source>
        <dbReference type="ARBA" id="ARBA00022884"/>
    </source>
</evidence>
<dbReference type="SMART" id="SM01125">
    <property type="entry name" value="DCP2"/>
    <property type="match status" value="1"/>
</dbReference>
<protein>
    <recommendedName>
        <fullName evidence="10">mRNA-decapping enzyme 2</fullName>
    </recommendedName>
</protein>
<sequence length="241" mass="28338">MAKPKRKGEMEIPNHIMADLCSRFVINSDGNEQHPIRIFYITEHAHWHYIDFYCNEQAELPKCNHKALTKYIFSYLPSLSHFLPKFDAMYQEWTVYKRSIPSYGGILLSPDYKHVLMVQGYTSKTSWGFPKGKVESEESGIECAVREVYEETGIDVEKQIHDAQYLDHWFSEQFTRLYIIPGIQTDSAIQPKLRKEIREYKWMPVEALPTHKNDPITKQSIGIEPNNFFKVIPFVRWVKTS</sequence>
<proteinExistence type="inferred from homology"/>
<evidence type="ECO:0000256" key="10">
    <source>
        <dbReference type="ARBA" id="ARBA00078183"/>
    </source>
</evidence>
<dbReference type="GO" id="GO:0000184">
    <property type="term" value="P:nuclear-transcribed mRNA catabolic process, nonsense-mediated decay"/>
    <property type="evidence" value="ECO:0007669"/>
    <property type="project" value="InterPro"/>
</dbReference>
<evidence type="ECO:0000256" key="3">
    <source>
        <dbReference type="ARBA" id="ARBA00005279"/>
    </source>
</evidence>
<gene>
    <name evidence="12" type="ORF">V1264_002085</name>
</gene>
<evidence type="ECO:0000256" key="4">
    <source>
        <dbReference type="ARBA" id="ARBA00022490"/>
    </source>
</evidence>
<dbReference type="PANTHER" id="PTHR23114:SF17">
    <property type="entry name" value="M7GPPPN-MRNA HYDROLASE"/>
    <property type="match status" value="1"/>
</dbReference>
<dbReference type="PROSITE" id="PS00893">
    <property type="entry name" value="NUDIX_BOX"/>
    <property type="match status" value="1"/>
</dbReference>
<evidence type="ECO:0000256" key="6">
    <source>
        <dbReference type="ARBA" id="ARBA00022801"/>
    </source>
</evidence>
<dbReference type="GO" id="GO:0030145">
    <property type="term" value="F:manganese ion binding"/>
    <property type="evidence" value="ECO:0007669"/>
    <property type="project" value="InterPro"/>
</dbReference>
<evidence type="ECO:0000313" key="12">
    <source>
        <dbReference type="EMBL" id="KAK7116397.1"/>
    </source>
</evidence>
<dbReference type="InterPro" id="IPR007722">
    <property type="entry name" value="DCP2_BoxA"/>
</dbReference>
<dbReference type="InterPro" id="IPR044099">
    <property type="entry name" value="Dcp2_NUDIX"/>
</dbReference>
<comment type="caution">
    <text evidence="12">The sequence shown here is derived from an EMBL/GenBank/DDBJ whole genome shotgun (WGS) entry which is preliminary data.</text>
</comment>
<dbReference type="Gene3D" id="1.10.10.1050">
    <property type="entry name" value="Dcp2, box A domain"/>
    <property type="match status" value="1"/>
</dbReference>
<keyword evidence="8" id="KW-0464">Manganese</keyword>
<dbReference type="FunFam" id="3.90.79.10:FF:000003">
    <property type="entry name" value="M7GpppN-mRNA hydrolase isoform 2"/>
    <property type="match status" value="1"/>
</dbReference>
<keyword evidence="4" id="KW-0963">Cytoplasm</keyword>
<evidence type="ECO:0000259" key="11">
    <source>
        <dbReference type="PROSITE" id="PS51462"/>
    </source>
</evidence>
<evidence type="ECO:0000256" key="9">
    <source>
        <dbReference type="ARBA" id="ARBA00047661"/>
    </source>
</evidence>
<dbReference type="InterPro" id="IPR000086">
    <property type="entry name" value="NUDIX_hydrolase_dom"/>
</dbReference>
<dbReference type="InterPro" id="IPR020084">
    <property type="entry name" value="NUDIX_hydrolase_CS"/>
</dbReference>
<keyword evidence="5" id="KW-0479">Metal-binding</keyword>
<comment type="similarity">
    <text evidence="3">Belongs to the Nudix hydrolase family. DCP2 subfamily.</text>
</comment>
<evidence type="ECO:0000256" key="1">
    <source>
        <dbReference type="ARBA" id="ARBA00001936"/>
    </source>
</evidence>
<accession>A0AAN9C312</accession>
<evidence type="ECO:0000313" key="13">
    <source>
        <dbReference type="Proteomes" id="UP001374579"/>
    </source>
</evidence>
<evidence type="ECO:0000256" key="5">
    <source>
        <dbReference type="ARBA" id="ARBA00022723"/>
    </source>
</evidence>
<comment type="subcellular location">
    <subcellularLocation>
        <location evidence="2">Cytoplasm</location>
    </subcellularLocation>
</comment>
<name>A0AAN9C312_9CAEN</name>
<dbReference type="InterPro" id="IPR015797">
    <property type="entry name" value="NUDIX_hydrolase-like_dom_sf"/>
</dbReference>
<evidence type="ECO:0000256" key="2">
    <source>
        <dbReference type="ARBA" id="ARBA00004496"/>
    </source>
</evidence>
<evidence type="ECO:0000256" key="8">
    <source>
        <dbReference type="ARBA" id="ARBA00023211"/>
    </source>
</evidence>
<keyword evidence="13" id="KW-1185">Reference proteome</keyword>
<feature type="domain" description="Nudix hydrolase" evidence="11">
    <location>
        <begin position="98"/>
        <end position="229"/>
    </location>
</feature>
<dbReference type="GO" id="GO:0000932">
    <property type="term" value="C:P-body"/>
    <property type="evidence" value="ECO:0007669"/>
    <property type="project" value="TreeGrafter"/>
</dbReference>
<dbReference type="GO" id="GO:0000290">
    <property type="term" value="P:deadenylation-dependent decapping of nuclear-transcribed mRNA"/>
    <property type="evidence" value="ECO:0007669"/>
    <property type="project" value="InterPro"/>
</dbReference>
<dbReference type="SUPFAM" id="SSF55811">
    <property type="entry name" value="Nudix"/>
    <property type="match status" value="1"/>
</dbReference>
<comment type="catalytic activity">
    <reaction evidence="9">
        <text>a 5'-end (N(7)-methyl 5'-triphosphoguanosine)-ribonucleoside in mRNA + H2O = N(7)-methyl-GDP + a 5'-end phospho-ribonucleoside in mRNA + 2 H(+)</text>
        <dbReference type="Rhea" id="RHEA:67484"/>
        <dbReference type="Rhea" id="RHEA-COMP:15692"/>
        <dbReference type="Rhea" id="RHEA-COMP:17167"/>
        <dbReference type="ChEBI" id="CHEBI:15377"/>
        <dbReference type="ChEBI" id="CHEBI:15378"/>
        <dbReference type="ChEBI" id="CHEBI:63714"/>
        <dbReference type="ChEBI" id="CHEBI:138282"/>
        <dbReference type="ChEBI" id="CHEBI:156461"/>
        <dbReference type="EC" id="3.6.1.62"/>
    </reaction>
    <physiologicalReaction direction="left-to-right" evidence="9">
        <dbReference type="Rhea" id="RHEA:67485"/>
    </physiologicalReaction>
</comment>
<comment type="cofactor">
    <cofactor evidence="1">
        <name>Mn(2+)</name>
        <dbReference type="ChEBI" id="CHEBI:29035"/>
    </cofactor>
</comment>
<dbReference type="Pfam" id="PF05026">
    <property type="entry name" value="DCP2"/>
    <property type="match status" value="1"/>
</dbReference>
<dbReference type="Gene3D" id="3.90.79.10">
    <property type="entry name" value="Nucleoside Triphosphate Pyrophosphohydrolase"/>
    <property type="match status" value="1"/>
</dbReference>
<dbReference type="GO" id="GO:0140933">
    <property type="term" value="F:5'-(N(7)-methylguanosine 5'-triphospho)-[mRNA] hydrolase activity"/>
    <property type="evidence" value="ECO:0007669"/>
    <property type="project" value="UniProtKB-EC"/>
</dbReference>
<dbReference type="EMBL" id="JBAMIC010000001">
    <property type="protein sequence ID" value="KAK7116397.1"/>
    <property type="molecule type" value="Genomic_DNA"/>
</dbReference>
<dbReference type="CDD" id="cd03672">
    <property type="entry name" value="NUDIX_Dcp2p_Nudt20"/>
    <property type="match status" value="1"/>
</dbReference>
<keyword evidence="7" id="KW-0694">RNA-binding</keyword>
<dbReference type="AlphaFoldDB" id="A0AAN9C312"/>
<dbReference type="Proteomes" id="UP001374579">
    <property type="component" value="Unassembled WGS sequence"/>
</dbReference>
<dbReference type="SUPFAM" id="SSF140586">
    <property type="entry name" value="Dcp2 domain-like"/>
    <property type="match status" value="1"/>
</dbReference>
<dbReference type="Pfam" id="PF00293">
    <property type="entry name" value="NUDIX"/>
    <property type="match status" value="1"/>
</dbReference>
<dbReference type="PANTHER" id="PTHR23114">
    <property type="entry name" value="M7GPPPN-MRNA HYDROLASE"/>
    <property type="match status" value="1"/>
</dbReference>
<dbReference type="GO" id="GO:0003723">
    <property type="term" value="F:RNA binding"/>
    <property type="evidence" value="ECO:0007669"/>
    <property type="project" value="UniProtKB-KW"/>
</dbReference>
<keyword evidence="6" id="KW-0378">Hydrolase</keyword>